<sequence length="79" mass="8604">MPTEMLNFSNQDATGDGEELDLHLDGTTTPDEPGEGEIESRRRSTAAISSTNAHAEWEAAMNNSPVYQPSVFKDVCVYA</sequence>
<gene>
    <name evidence="2" type="ORF">DILT_LOCUS16551</name>
</gene>
<keyword evidence="3" id="KW-1185">Reference proteome</keyword>
<dbReference type="AlphaFoldDB" id="A0A3P7NG55"/>
<feature type="compositionally biased region" description="Polar residues" evidence="1">
    <location>
        <begin position="1"/>
        <end position="13"/>
    </location>
</feature>
<evidence type="ECO:0000256" key="1">
    <source>
        <dbReference type="SAM" id="MobiDB-lite"/>
    </source>
</evidence>
<dbReference type="Proteomes" id="UP000281553">
    <property type="component" value="Unassembled WGS sequence"/>
</dbReference>
<evidence type="ECO:0000313" key="2">
    <source>
        <dbReference type="EMBL" id="VDN34608.1"/>
    </source>
</evidence>
<dbReference type="EMBL" id="UYRU01085592">
    <property type="protein sequence ID" value="VDN34608.1"/>
    <property type="molecule type" value="Genomic_DNA"/>
</dbReference>
<accession>A0A3P7NG55</accession>
<proteinExistence type="predicted"/>
<protein>
    <submittedName>
        <fullName evidence="2">Uncharacterized protein</fullName>
    </submittedName>
</protein>
<feature type="region of interest" description="Disordered" evidence="1">
    <location>
        <begin position="1"/>
        <end position="44"/>
    </location>
</feature>
<name>A0A3P7NG55_DIBLA</name>
<reference evidence="2 3" key="1">
    <citation type="submission" date="2018-11" db="EMBL/GenBank/DDBJ databases">
        <authorList>
            <consortium name="Pathogen Informatics"/>
        </authorList>
    </citation>
    <scope>NUCLEOTIDE SEQUENCE [LARGE SCALE GENOMIC DNA]</scope>
</reference>
<evidence type="ECO:0000313" key="3">
    <source>
        <dbReference type="Proteomes" id="UP000281553"/>
    </source>
</evidence>
<organism evidence="2 3">
    <name type="scientific">Dibothriocephalus latus</name>
    <name type="common">Fish tapeworm</name>
    <name type="synonym">Diphyllobothrium latum</name>
    <dbReference type="NCBI Taxonomy" id="60516"/>
    <lineage>
        <taxon>Eukaryota</taxon>
        <taxon>Metazoa</taxon>
        <taxon>Spiralia</taxon>
        <taxon>Lophotrochozoa</taxon>
        <taxon>Platyhelminthes</taxon>
        <taxon>Cestoda</taxon>
        <taxon>Eucestoda</taxon>
        <taxon>Diphyllobothriidea</taxon>
        <taxon>Diphyllobothriidae</taxon>
        <taxon>Dibothriocephalus</taxon>
    </lineage>
</organism>